<dbReference type="InterPro" id="IPR003661">
    <property type="entry name" value="HisK_dim/P_dom"/>
</dbReference>
<feature type="transmembrane region" description="Helical" evidence="14">
    <location>
        <begin position="7"/>
        <end position="30"/>
    </location>
</feature>
<sequence length="357" mass="41188">MKKFFEIIKFVFINLFLICFVAIFSVIAYFITKTIYAKILWQPQELVSQIINFILGIILAGITIRLLSSLLIKDRHEHPFWKEVINAINSISKGNFNVRLEKYNNHNHPFIELIDGINNMAANLKAMEEMRQEFISNVSHEIGSPLTSIRGFARALKNENLSIEQRNHYLDIIENECIRLSKLSENLLRLTILDSEQYPLHLTTYRLDKQIQLTILEFEPQWSEKDLDISVFMEEITITADKDLLKQVWQNLLDNAIKFSFKGGVIKIQLHKKETFAIVTIADTGIGISEKDLPRIFERFFKADKSRNRVVSGSGLGLSIVKKIVELHHGEILVRSQVGKGTEFTIMLPLNIKECTK</sequence>
<evidence type="ECO:0000256" key="7">
    <source>
        <dbReference type="ARBA" id="ARBA00022777"/>
    </source>
</evidence>
<dbReference type="Gene3D" id="6.10.340.10">
    <property type="match status" value="1"/>
</dbReference>
<keyword evidence="6 14" id="KW-0812">Transmembrane</keyword>
<evidence type="ECO:0000256" key="8">
    <source>
        <dbReference type="ARBA" id="ARBA00022989"/>
    </source>
</evidence>
<comment type="catalytic activity">
    <reaction evidence="1">
        <text>ATP + protein L-histidine = ADP + protein N-phospho-L-histidine.</text>
        <dbReference type="EC" id="2.7.13.3"/>
    </reaction>
</comment>
<dbReference type="PROSITE" id="PS50885">
    <property type="entry name" value="HAMP"/>
    <property type="match status" value="1"/>
</dbReference>
<organism evidence="17 18">
    <name type="scientific">Caldicellulosiruptor diazotrophicus</name>
    <dbReference type="NCBI Taxonomy" id="2806205"/>
    <lineage>
        <taxon>Bacteria</taxon>
        <taxon>Bacillati</taxon>
        <taxon>Bacillota</taxon>
        <taxon>Bacillota incertae sedis</taxon>
        <taxon>Caldicellulosiruptorales</taxon>
        <taxon>Caldicellulosiruptoraceae</taxon>
        <taxon>Caldicellulosiruptor</taxon>
    </lineage>
</organism>
<evidence type="ECO:0000256" key="12">
    <source>
        <dbReference type="ARBA" id="ARBA00037219"/>
    </source>
</evidence>
<dbReference type="RefSeq" id="WP_207180414.1">
    <property type="nucleotide sequence ID" value="NZ_AP024480.1"/>
</dbReference>
<feature type="domain" description="Histidine kinase" evidence="15">
    <location>
        <begin position="137"/>
        <end position="352"/>
    </location>
</feature>
<evidence type="ECO:0000313" key="18">
    <source>
        <dbReference type="Proteomes" id="UP000663623"/>
    </source>
</evidence>
<dbReference type="Gene3D" id="3.30.565.10">
    <property type="entry name" value="Histidine kinase-like ATPase, C-terminal domain"/>
    <property type="match status" value="1"/>
</dbReference>
<keyword evidence="9" id="KW-0902">Two-component regulatory system</keyword>
<evidence type="ECO:0000259" key="16">
    <source>
        <dbReference type="PROSITE" id="PS50885"/>
    </source>
</evidence>
<dbReference type="PRINTS" id="PR00344">
    <property type="entry name" value="BCTRLSENSOR"/>
</dbReference>
<dbReference type="InterPro" id="IPR003660">
    <property type="entry name" value="HAMP_dom"/>
</dbReference>
<comment type="function">
    <text evidence="12">Member of the two-component regulatory system HssS/HssR involved in intracellular heme homeostasis and tempering of staphylococcal virulence. HssS functions as a heme sensor histidine kinase which is autophosphorylated at a histidine residue and transfers its phosphate group to an aspartate residue of HssR. HssR/HssS activates the expression of hrtAB, an efflux pump, in response to extracellular heme, hemin, hemoglobin or blood.</text>
</comment>
<dbReference type="InterPro" id="IPR004358">
    <property type="entry name" value="Sig_transdc_His_kin-like_C"/>
</dbReference>
<reference evidence="17 18" key="1">
    <citation type="submission" date="2021-02" db="EMBL/GenBank/DDBJ databases">
        <title>Nitrogen-fixing ability and nitrogen fixation related genes of thermophilic fermentative bacteria in the genus Caldicellulosiruptor.</title>
        <authorList>
            <person name="Chen Y."/>
            <person name="Nishihara A."/>
            <person name="Haruta S."/>
        </authorList>
    </citation>
    <scope>NUCLEOTIDE SEQUENCE [LARGE SCALE GENOMIC DNA]</scope>
    <source>
        <strain evidence="17 18">YA01</strain>
    </source>
</reference>
<evidence type="ECO:0000256" key="2">
    <source>
        <dbReference type="ARBA" id="ARBA00004141"/>
    </source>
</evidence>
<evidence type="ECO:0000256" key="1">
    <source>
        <dbReference type="ARBA" id="ARBA00000085"/>
    </source>
</evidence>
<dbReference type="InterPro" id="IPR036890">
    <property type="entry name" value="HATPase_C_sf"/>
</dbReference>
<protein>
    <recommendedName>
        <fullName evidence="13">Heme sensor protein HssS</fullName>
        <ecNumber evidence="3">2.7.13.3</ecNumber>
    </recommendedName>
</protein>
<keyword evidence="4" id="KW-0597">Phosphoprotein</keyword>
<gene>
    <name evidence="17" type="ORF">CaldiYA01_01720</name>
</gene>
<feature type="domain" description="HAMP" evidence="16">
    <location>
        <begin position="82"/>
        <end position="129"/>
    </location>
</feature>
<keyword evidence="5" id="KW-0808">Transferase</keyword>
<dbReference type="Pfam" id="PF02518">
    <property type="entry name" value="HATPase_c"/>
    <property type="match status" value="1"/>
</dbReference>
<dbReference type="PANTHER" id="PTHR45528">
    <property type="entry name" value="SENSOR HISTIDINE KINASE CPXA"/>
    <property type="match status" value="1"/>
</dbReference>
<keyword evidence="8 14" id="KW-1133">Transmembrane helix</keyword>
<comment type="subcellular location">
    <subcellularLocation>
        <location evidence="2">Membrane</location>
        <topology evidence="2">Multi-pass membrane protein</topology>
    </subcellularLocation>
</comment>
<proteinExistence type="predicted"/>
<dbReference type="SMART" id="SM00387">
    <property type="entry name" value="HATPase_c"/>
    <property type="match status" value="1"/>
</dbReference>
<name>A0ABM7NJD7_9FIRM</name>
<evidence type="ECO:0000256" key="6">
    <source>
        <dbReference type="ARBA" id="ARBA00022692"/>
    </source>
</evidence>
<dbReference type="CDD" id="cd00082">
    <property type="entry name" value="HisKA"/>
    <property type="match status" value="1"/>
</dbReference>
<dbReference type="InterPro" id="IPR005467">
    <property type="entry name" value="His_kinase_dom"/>
</dbReference>
<dbReference type="PANTHER" id="PTHR45528:SF11">
    <property type="entry name" value="HISTIDINE KINASE"/>
    <property type="match status" value="1"/>
</dbReference>
<evidence type="ECO:0000259" key="15">
    <source>
        <dbReference type="PROSITE" id="PS50109"/>
    </source>
</evidence>
<keyword evidence="11 14" id="KW-0472">Membrane</keyword>
<dbReference type="SUPFAM" id="SSF55874">
    <property type="entry name" value="ATPase domain of HSP90 chaperone/DNA topoisomerase II/histidine kinase"/>
    <property type="match status" value="1"/>
</dbReference>
<dbReference type="InterPro" id="IPR036097">
    <property type="entry name" value="HisK_dim/P_sf"/>
</dbReference>
<dbReference type="EC" id="2.7.13.3" evidence="3"/>
<evidence type="ECO:0000256" key="14">
    <source>
        <dbReference type="SAM" id="Phobius"/>
    </source>
</evidence>
<dbReference type="EMBL" id="AP024480">
    <property type="protein sequence ID" value="BCS80212.1"/>
    <property type="molecule type" value="Genomic_DNA"/>
</dbReference>
<dbReference type="SUPFAM" id="SSF47384">
    <property type="entry name" value="Homodimeric domain of signal transducing histidine kinase"/>
    <property type="match status" value="1"/>
</dbReference>
<keyword evidence="7 17" id="KW-0418">Kinase</keyword>
<keyword evidence="18" id="KW-1185">Reference proteome</keyword>
<feature type="transmembrane region" description="Helical" evidence="14">
    <location>
        <begin position="50"/>
        <end position="72"/>
    </location>
</feature>
<keyword evidence="10" id="KW-0843">Virulence</keyword>
<dbReference type="SMART" id="SM00388">
    <property type="entry name" value="HisKA"/>
    <property type="match status" value="1"/>
</dbReference>
<evidence type="ECO:0000256" key="9">
    <source>
        <dbReference type="ARBA" id="ARBA00023012"/>
    </source>
</evidence>
<evidence type="ECO:0000313" key="17">
    <source>
        <dbReference type="EMBL" id="BCS80212.1"/>
    </source>
</evidence>
<dbReference type="GO" id="GO:0016301">
    <property type="term" value="F:kinase activity"/>
    <property type="evidence" value="ECO:0007669"/>
    <property type="project" value="UniProtKB-KW"/>
</dbReference>
<evidence type="ECO:0000256" key="5">
    <source>
        <dbReference type="ARBA" id="ARBA00022679"/>
    </source>
</evidence>
<evidence type="ECO:0000256" key="13">
    <source>
        <dbReference type="ARBA" id="ARBA00040841"/>
    </source>
</evidence>
<dbReference type="Pfam" id="PF00512">
    <property type="entry name" value="HisKA"/>
    <property type="match status" value="1"/>
</dbReference>
<evidence type="ECO:0000256" key="3">
    <source>
        <dbReference type="ARBA" id="ARBA00012438"/>
    </source>
</evidence>
<evidence type="ECO:0000256" key="11">
    <source>
        <dbReference type="ARBA" id="ARBA00023136"/>
    </source>
</evidence>
<accession>A0ABM7NJD7</accession>
<dbReference type="Proteomes" id="UP000663623">
    <property type="component" value="Chromosome"/>
</dbReference>
<dbReference type="InterPro" id="IPR050398">
    <property type="entry name" value="HssS/ArlS-like"/>
</dbReference>
<evidence type="ECO:0000256" key="4">
    <source>
        <dbReference type="ARBA" id="ARBA00022553"/>
    </source>
</evidence>
<dbReference type="Gene3D" id="1.10.287.130">
    <property type="match status" value="1"/>
</dbReference>
<evidence type="ECO:0000256" key="10">
    <source>
        <dbReference type="ARBA" id="ARBA00023026"/>
    </source>
</evidence>
<dbReference type="PROSITE" id="PS50109">
    <property type="entry name" value="HIS_KIN"/>
    <property type="match status" value="1"/>
</dbReference>
<dbReference type="InterPro" id="IPR003594">
    <property type="entry name" value="HATPase_dom"/>
</dbReference>